<gene>
    <name evidence="6" type="ORF">PAPOLLO_LOCUS21912</name>
</gene>
<reference evidence="6" key="1">
    <citation type="submission" date="2021-04" db="EMBL/GenBank/DDBJ databases">
        <authorList>
            <person name="Tunstrom K."/>
        </authorList>
    </citation>
    <scope>NUCLEOTIDE SEQUENCE</scope>
</reference>
<evidence type="ECO:0000256" key="5">
    <source>
        <dbReference type="SAM" id="Phobius"/>
    </source>
</evidence>
<dbReference type="GO" id="GO:0052745">
    <property type="term" value="F:inositol phosphate phosphatase activity"/>
    <property type="evidence" value="ECO:0007669"/>
    <property type="project" value="TreeGrafter"/>
</dbReference>
<dbReference type="AlphaFoldDB" id="A0A8S3XSU8"/>
<dbReference type="OrthoDB" id="6509975at2759"/>
<keyword evidence="3" id="KW-0378">Hydrolase</keyword>
<keyword evidence="5" id="KW-1133">Transmembrane helix</keyword>
<dbReference type="Proteomes" id="UP000691718">
    <property type="component" value="Unassembled WGS sequence"/>
</dbReference>
<dbReference type="GO" id="GO:0016020">
    <property type="term" value="C:membrane"/>
    <property type="evidence" value="ECO:0007669"/>
    <property type="project" value="UniProtKB-SubCell"/>
</dbReference>
<keyword evidence="5" id="KW-0812">Transmembrane</keyword>
<dbReference type="Pfam" id="PF00328">
    <property type="entry name" value="His_Phos_2"/>
    <property type="match status" value="1"/>
</dbReference>
<dbReference type="PANTHER" id="PTHR20963:SF8">
    <property type="entry name" value="MULTIPLE INOSITOL POLYPHOSPHATE PHOSPHATASE 1"/>
    <property type="match status" value="1"/>
</dbReference>
<evidence type="ECO:0000256" key="1">
    <source>
        <dbReference type="ARBA" id="ARBA00004370"/>
    </source>
</evidence>
<keyword evidence="7" id="KW-1185">Reference proteome</keyword>
<comment type="subcellular location">
    <subcellularLocation>
        <location evidence="1">Membrane</location>
    </subcellularLocation>
</comment>
<dbReference type="PANTHER" id="PTHR20963">
    <property type="entry name" value="MULTIPLE INOSITOL POLYPHOSPHATE PHOSPHATASE-RELATED"/>
    <property type="match status" value="1"/>
</dbReference>
<dbReference type="CDD" id="cd07061">
    <property type="entry name" value="HP_HAP_like"/>
    <property type="match status" value="1"/>
</dbReference>
<protein>
    <submittedName>
        <fullName evidence="6">(apollo) hypothetical protein</fullName>
    </submittedName>
</protein>
<comment type="caution">
    <text evidence="6">The sequence shown here is derived from an EMBL/GenBank/DDBJ whole genome shotgun (WGS) entry which is preliminary data.</text>
</comment>
<evidence type="ECO:0000256" key="3">
    <source>
        <dbReference type="ARBA" id="ARBA00022801"/>
    </source>
</evidence>
<dbReference type="GO" id="GO:0003993">
    <property type="term" value="F:acid phosphatase activity"/>
    <property type="evidence" value="ECO:0007669"/>
    <property type="project" value="TreeGrafter"/>
</dbReference>
<sequence length="476" mass="54628">MAKNGKGKKLTVYFSHATMMDMVYSALGLFIDDIPLRSDFRNSERKWRSSKTSCFAANLIATLNSGCPYKYFGSKSSYDSIRGDIRDSILKLKGCKPISIWGLFRHGKRYPSMNFGRKMEDALAIRDYIISSYEKGHSSLCAQDIEDLRNWSIDEKIFSNYNHLTPEGYEELLGIGKRFKEALPALLENLEKDSYIFRPAFGIWIENSAKAFVKGLKSRNVHIDNALSESDVMAPYLTCGKYQMDVLRNPNVFAEAEKYKANPDYLSAKDRIQRRSGIDYILTDTNITALYDLCRHTWSGIKNKLSPWCALFTKDDLQVLEYIDDLKAYYKSGYGSPKSEVFGHIPLTDLLNNFRRTKDGGKKKITAYFTHATMLEMVYTALDLFKDSKPLSSANRERERKWRTSFMAACAVNLVAVLNRCVDNEVSDYNVVFYLNEEPIRSICADGICTWKEFEDKLSPFLNTTIDFCEFKSEPY</sequence>
<name>A0A8S3XSU8_PARAO</name>
<keyword evidence="2" id="KW-0732">Signal</keyword>
<organism evidence="6 7">
    <name type="scientific">Parnassius apollo</name>
    <name type="common">Apollo butterfly</name>
    <name type="synonym">Papilio apollo</name>
    <dbReference type="NCBI Taxonomy" id="110799"/>
    <lineage>
        <taxon>Eukaryota</taxon>
        <taxon>Metazoa</taxon>
        <taxon>Ecdysozoa</taxon>
        <taxon>Arthropoda</taxon>
        <taxon>Hexapoda</taxon>
        <taxon>Insecta</taxon>
        <taxon>Pterygota</taxon>
        <taxon>Neoptera</taxon>
        <taxon>Endopterygota</taxon>
        <taxon>Lepidoptera</taxon>
        <taxon>Glossata</taxon>
        <taxon>Ditrysia</taxon>
        <taxon>Papilionoidea</taxon>
        <taxon>Papilionidae</taxon>
        <taxon>Parnassiinae</taxon>
        <taxon>Parnassini</taxon>
        <taxon>Parnassius</taxon>
        <taxon>Parnassius</taxon>
    </lineage>
</organism>
<proteinExistence type="predicted"/>
<evidence type="ECO:0000313" key="6">
    <source>
        <dbReference type="EMBL" id="CAG5040334.1"/>
    </source>
</evidence>
<keyword evidence="4 5" id="KW-0472">Membrane</keyword>
<evidence type="ECO:0000313" key="7">
    <source>
        <dbReference type="Proteomes" id="UP000691718"/>
    </source>
</evidence>
<evidence type="ECO:0000256" key="2">
    <source>
        <dbReference type="ARBA" id="ARBA00022729"/>
    </source>
</evidence>
<feature type="transmembrane region" description="Helical" evidence="5">
    <location>
        <begin position="12"/>
        <end position="31"/>
    </location>
</feature>
<dbReference type="EMBL" id="CAJQZP010001342">
    <property type="protein sequence ID" value="CAG5040334.1"/>
    <property type="molecule type" value="Genomic_DNA"/>
</dbReference>
<evidence type="ECO:0000256" key="4">
    <source>
        <dbReference type="ARBA" id="ARBA00023136"/>
    </source>
</evidence>
<dbReference type="InterPro" id="IPR000560">
    <property type="entry name" value="His_Pase_clade-2"/>
</dbReference>
<accession>A0A8S3XSU8</accession>